<evidence type="ECO:0000313" key="1">
    <source>
        <dbReference type="EMBL" id="SVE19922.1"/>
    </source>
</evidence>
<protein>
    <submittedName>
        <fullName evidence="1">Uncharacterized protein</fullName>
    </submittedName>
</protein>
<sequence length="167" mass="18722">MSAKVTAKAVSQVQNQVPSFITEEFPLYEKFIKHYYEFLETLCIYFNAIDGYTSEFTVGETVTGITSGATATVKATGSYTGFNKLFLEPTNDINFILDENILGSSVNVPRVSIKKLNRKPLNASKTFSDLVDSDKTSEGILEKSFKKELYPNIRNDATADLRFFLKN</sequence>
<feature type="non-terminal residue" evidence="1">
    <location>
        <position position="167"/>
    </location>
</feature>
<reference evidence="1" key="1">
    <citation type="submission" date="2018-05" db="EMBL/GenBank/DDBJ databases">
        <authorList>
            <person name="Lanie J.A."/>
            <person name="Ng W.-L."/>
            <person name="Kazmierczak K.M."/>
            <person name="Andrzejewski T.M."/>
            <person name="Davidsen T.M."/>
            <person name="Wayne K.J."/>
            <person name="Tettelin H."/>
            <person name="Glass J.I."/>
            <person name="Rusch D."/>
            <person name="Podicherti R."/>
            <person name="Tsui H.-C.T."/>
            <person name="Winkler M.E."/>
        </authorList>
    </citation>
    <scope>NUCLEOTIDE SEQUENCE</scope>
</reference>
<organism evidence="1">
    <name type="scientific">marine metagenome</name>
    <dbReference type="NCBI Taxonomy" id="408172"/>
    <lineage>
        <taxon>unclassified sequences</taxon>
        <taxon>metagenomes</taxon>
        <taxon>ecological metagenomes</taxon>
    </lineage>
</organism>
<dbReference type="EMBL" id="UINC01200853">
    <property type="protein sequence ID" value="SVE19922.1"/>
    <property type="molecule type" value="Genomic_DNA"/>
</dbReference>
<dbReference type="AlphaFoldDB" id="A0A383BJ39"/>
<gene>
    <name evidence="1" type="ORF">METZ01_LOCUS472776</name>
</gene>
<name>A0A383BJ39_9ZZZZ</name>
<accession>A0A383BJ39</accession>
<proteinExistence type="predicted"/>